<dbReference type="Pfam" id="PF18962">
    <property type="entry name" value="Por_Secre_tail"/>
    <property type="match status" value="1"/>
</dbReference>
<feature type="domain" description="DUF7619" evidence="6">
    <location>
        <begin position="755"/>
        <end position="888"/>
    </location>
</feature>
<evidence type="ECO:0000313" key="7">
    <source>
        <dbReference type="EMBL" id="SDJ67448.1"/>
    </source>
</evidence>
<proteinExistence type="predicted"/>
<name>A0A1G8VMZ9_9FLAO</name>
<keyword evidence="3" id="KW-0677">Repeat</keyword>
<organism evidence="7 8">
    <name type="scientific">Flavobacterium noncentrifugens</name>
    <dbReference type="NCBI Taxonomy" id="1128970"/>
    <lineage>
        <taxon>Bacteria</taxon>
        <taxon>Pseudomonadati</taxon>
        <taxon>Bacteroidota</taxon>
        <taxon>Flavobacteriia</taxon>
        <taxon>Flavobacteriales</taxon>
        <taxon>Flavobacteriaceae</taxon>
        <taxon>Flavobacterium</taxon>
    </lineage>
</organism>
<evidence type="ECO:0000259" key="6">
    <source>
        <dbReference type="Pfam" id="PF24595"/>
    </source>
</evidence>
<sequence length="976" mass="106187">MKKITFLLLFFATAAQAQTIVNIPDAGFKSYLLAAGFDTNGDNQIDTNEALAVTSMDVISSEFIFDLTGLSAFTNLTSLKCGGYYFDSIDMTALTHLVTIEFRSAQSVNVSGLADLKSLILANNSLSILDLTGLASLEYLDVSSNSSLSSLDLTQTPNLKQLICNDTFLSSLNVSNLTALTLLKCNDSELNSLIFGGNNNLIEIDCSNNNLTSLNVPTTTTLTKLNCNNNQLTSLNVASLTGLTFLQCAVNSIADLNVLPLTNLINFGCDSNQLQALDVHTLINLTDFTCGENMLTELNVAPLVNLEWFSCEDNQLTELDIASMTNLIAFFCRNNHLNALTFGNATSIGGLYCENNNISALELLPLHGLSSLTCQNNPIVSLDISSIETGYVNCGSPELSEIKADVPSNLNMLTISASQLPQLNLNNLSQLSELTIGSSLLTSLDLSKTAVNDLYLTNSPNLTYLNYKNGLLQFSNSGNIDTPNLAFVCADDFNAVSIRNKIISLPTNNQNVQVNSYCSFVPGGNYNTISGELTFDANNNGCNAADLKHPLMKITINDGFESGATFTSETGKYSFFTPVGSFTVKPQIENPLWFNVSPAQAVVNFDAANSSISTQNFCLTANGIHPDVEILILPVGIARPGFDADYEIICKNKGNQILSGTIAMTFDDGHTDFVSATPNPDFQNGNTISWLYNNFALFDSKSYFFRLNLNSPVEDLPVNDGDILNSSVNITAAQGDDIGYDNTFNLAQTVVNSHDPNDKTCLEGANLSAENIGKYLHYNINFENTGSADAVNIVVKDTINAAKFDINSLQVLNSSHPVKISVKENIVEFIFENINLPPSIRNPIGGHGNVLFKIKTNSNLPIDSSVENTANIYFDYNAPIVTNEAKTTFRLLNNQVFERDYSIRIHPNPAKDFVKIQSKNTIKTIDLFDVQGRILQTSVENKKETSIDLSQQSNGIYFLKITSEKGGKIEKIIKNN</sequence>
<dbReference type="RefSeq" id="WP_091393222.1">
    <property type="nucleotide sequence ID" value="NZ_BKAI01000003.1"/>
</dbReference>
<dbReference type="PANTHER" id="PTHR47566">
    <property type="match status" value="1"/>
</dbReference>
<evidence type="ECO:0000313" key="8">
    <source>
        <dbReference type="Proteomes" id="UP000199580"/>
    </source>
</evidence>
<dbReference type="OrthoDB" id="1110367at2"/>
<dbReference type="InterPro" id="IPR032675">
    <property type="entry name" value="LRR_dom_sf"/>
</dbReference>
<dbReference type="GO" id="GO:0035591">
    <property type="term" value="F:signaling adaptor activity"/>
    <property type="evidence" value="ECO:0007669"/>
    <property type="project" value="TreeGrafter"/>
</dbReference>
<dbReference type="NCBIfam" id="TIGR04183">
    <property type="entry name" value="Por_Secre_tail"/>
    <property type="match status" value="1"/>
</dbReference>
<dbReference type="NCBIfam" id="TIGR01451">
    <property type="entry name" value="B_ant_repeat"/>
    <property type="match status" value="1"/>
</dbReference>
<dbReference type="AlphaFoldDB" id="A0A1G8VMZ9"/>
<keyword evidence="1" id="KW-0433">Leucine-rich repeat</keyword>
<dbReference type="Proteomes" id="UP000199580">
    <property type="component" value="Unassembled WGS sequence"/>
</dbReference>
<evidence type="ECO:0000256" key="2">
    <source>
        <dbReference type="ARBA" id="ARBA00022729"/>
    </source>
</evidence>
<dbReference type="InterPro" id="IPR026444">
    <property type="entry name" value="Secre_tail"/>
</dbReference>
<feature type="domain" description="Secretion system C-terminal sorting" evidence="5">
    <location>
        <begin position="905"/>
        <end position="973"/>
    </location>
</feature>
<keyword evidence="2 4" id="KW-0732">Signal</keyword>
<protein>
    <submittedName>
        <fullName evidence="7">Conserved repeat domain-containing protein/Por secretion system C-terminal sorting domain-containing protein</fullName>
    </submittedName>
</protein>
<gene>
    <name evidence="7" type="ORF">SAMN04487935_1449</name>
</gene>
<dbReference type="Gene3D" id="3.80.10.10">
    <property type="entry name" value="Ribonuclease Inhibitor"/>
    <property type="match status" value="2"/>
</dbReference>
<evidence type="ECO:0000256" key="4">
    <source>
        <dbReference type="SAM" id="SignalP"/>
    </source>
</evidence>
<dbReference type="Pfam" id="PF24595">
    <property type="entry name" value="DUF7619"/>
    <property type="match status" value="1"/>
</dbReference>
<feature type="signal peptide" evidence="4">
    <location>
        <begin position="1"/>
        <end position="17"/>
    </location>
</feature>
<evidence type="ECO:0000256" key="1">
    <source>
        <dbReference type="ARBA" id="ARBA00022614"/>
    </source>
</evidence>
<dbReference type="STRING" id="1128970.SAMN04487935_1449"/>
<dbReference type="PANTHER" id="PTHR47566:SF1">
    <property type="entry name" value="PROTEIN NUD1"/>
    <property type="match status" value="1"/>
</dbReference>
<keyword evidence="8" id="KW-1185">Reference proteome</keyword>
<dbReference type="InterPro" id="IPR052574">
    <property type="entry name" value="CDIRP"/>
</dbReference>
<dbReference type="InterPro" id="IPR055353">
    <property type="entry name" value="DUF7619"/>
</dbReference>
<feature type="chain" id="PRO_5011718711" evidence="4">
    <location>
        <begin position="18"/>
        <end position="976"/>
    </location>
</feature>
<evidence type="ECO:0000256" key="3">
    <source>
        <dbReference type="ARBA" id="ARBA00022737"/>
    </source>
</evidence>
<accession>A0A1G8VMZ9</accession>
<dbReference type="InterPro" id="IPR047589">
    <property type="entry name" value="DUF11_rpt"/>
</dbReference>
<evidence type="ECO:0000259" key="5">
    <source>
        <dbReference type="Pfam" id="PF18962"/>
    </source>
</evidence>
<reference evidence="7 8" key="1">
    <citation type="submission" date="2016-10" db="EMBL/GenBank/DDBJ databases">
        <authorList>
            <person name="de Groot N.N."/>
        </authorList>
    </citation>
    <scope>NUCLEOTIDE SEQUENCE [LARGE SCALE GENOMIC DNA]</scope>
    <source>
        <strain evidence="7 8">CGMCC 1.10076</strain>
    </source>
</reference>
<dbReference type="SUPFAM" id="SSF52058">
    <property type="entry name" value="L domain-like"/>
    <property type="match status" value="2"/>
</dbReference>
<dbReference type="EMBL" id="FNEZ01000002">
    <property type="protein sequence ID" value="SDJ67448.1"/>
    <property type="molecule type" value="Genomic_DNA"/>
</dbReference>